<evidence type="ECO:0000256" key="8">
    <source>
        <dbReference type="SAM" id="Coils"/>
    </source>
</evidence>
<feature type="coiled-coil region" evidence="8">
    <location>
        <begin position="155"/>
        <end position="215"/>
    </location>
</feature>
<evidence type="ECO:0000256" key="1">
    <source>
        <dbReference type="ARBA" id="ARBA00004173"/>
    </source>
</evidence>
<protein>
    <recommendedName>
        <fullName evidence="11">DUF1640 domain-containing protein</fullName>
    </recommendedName>
</protein>
<dbReference type="Gene3D" id="1.20.5.340">
    <property type="match status" value="1"/>
</dbReference>
<keyword evidence="6" id="KW-0496">Mitochondrion</keyword>
<comment type="caution">
    <text evidence="9">The sequence shown here is derived from an EMBL/GenBank/DDBJ whole genome shotgun (WGS) entry which is preliminary data.</text>
</comment>
<keyword evidence="7" id="KW-0472">Membrane</keyword>
<evidence type="ECO:0000256" key="2">
    <source>
        <dbReference type="ARBA" id="ARBA00004370"/>
    </source>
</evidence>
<organism evidence="9 10">
    <name type="scientific">Phytophthora fragariae</name>
    <dbReference type="NCBI Taxonomy" id="53985"/>
    <lineage>
        <taxon>Eukaryota</taxon>
        <taxon>Sar</taxon>
        <taxon>Stramenopiles</taxon>
        <taxon>Oomycota</taxon>
        <taxon>Peronosporomycetes</taxon>
        <taxon>Peronosporales</taxon>
        <taxon>Peronosporaceae</taxon>
        <taxon>Phytophthora</taxon>
    </lineage>
</organism>
<evidence type="ECO:0000256" key="7">
    <source>
        <dbReference type="ARBA" id="ARBA00023136"/>
    </source>
</evidence>
<dbReference type="PANTHER" id="PTHR14360:SF1">
    <property type="entry name" value="PROTEIN FMP32, MITOCHONDRIAL"/>
    <property type="match status" value="1"/>
</dbReference>
<dbReference type="InterPro" id="IPR024461">
    <property type="entry name" value="CCDC90-like"/>
</dbReference>
<dbReference type="Pfam" id="PF07798">
    <property type="entry name" value="CCDC90-like"/>
    <property type="match status" value="1"/>
</dbReference>
<dbReference type="EMBL" id="QXFW01000779">
    <property type="protein sequence ID" value="KAE9003215.1"/>
    <property type="molecule type" value="Genomic_DNA"/>
</dbReference>
<keyword evidence="4" id="KW-1133">Transmembrane helix</keyword>
<evidence type="ECO:0000256" key="3">
    <source>
        <dbReference type="ARBA" id="ARBA00022692"/>
    </source>
</evidence>
<keyword evidence="5 8" id="KW-0175">Coiled coil</keyword>
<evidence type="ECO:0000313" key="10">
    <source>
        <dbReference type="Proteomes" id="UP000460718"/>
    </source>
</evidence>
<proteinExistence type="predicted"/>
<dbReference type="PANTHER" id="PTHR14360">
    <property type="entry name" value="PROTEIN FMP32, MITOCHONDRIAL"/>
    <property type="match status" value="1"/>
</dbReference>
<evidence type="ECO:0008006" key="11">
    <source>
        <dbReference type="Google" id="ProtNLM"/>
    </source>
</evidence>
<comment type="subcellular location">
    <subcellularLocation>
        <location evidence="2">Membrane</location>
    </subcellularLocation>
    <subcellularLocation>
        <location evidence="1">Mitochondrion</location>
    </subcellularLocation>
</comment>
<reference evidence="9 10" key="1">
    <citation type="submission" date="2018-09" db="EMBL/GenBank/DDBJ databases">
        <title>Genomic investigation of the strawberry pathogen Phytophthora fragariae indicates pathogenicity is determined by transcriptional variation in three key races.</title>
        <authorList>
            <person name="Adams T.M."/>
            <person name="Armitage A.D."/>
            <person name="Sobczyk M.K."/>
            <person name="Bates H.J."/>
            <person name="Dunwell J.M."/>
            <person name="Nellist C.F."/>
            <person name="Harrison R.J."/>
        </authorList>
    </citation>
    <scope>NUCLEOTIDE SEQUENCE [LARGE SCALE GENOMIC DNA]</scope>
    <source>
        <strain evidence="9 10">SCRP245</strain>
    </source>
</reference>
<gene>
    <name evidence="9" type="ORF">PF011_g12988</name>
</gene>
<keyword evidence="3" id="KW-0812">Transmembrane</keyword>
<name>A0A6A3KEQ9_9STRA</name>
<evidence type="ECO:0000313" key="9">
    <source>
        <dbReference type="EMBL" id="KAE9003215.1"/>
    </source>
</evidence>
<accession>A0A6A3KEQ9</accession>
<dbReference type="Proteomes" id="UP000460718">
    <property type="component" value="Unassembled WGS sequence"/>
</dbReference>
<evidence type="ECO:0000256" key="4">
    <source>
        <dbReference type="ARBA" id="ARBA00022989"/>
    </source>
</evidence>
<dbReference type="GO" id="GO:0016020">
    <property type="term" value="C:membrane"/>
    <property type="evidence" value="ECO:0007669"/>
    <property type="project" value="UniProtKB-SubCell"/>
</dbReference>
<dbReference type="GO" id="GO:0005739">
    <property type="term" value="C:mitochondrion"/>
    <property type="evidence" value="ECO:0007669"/>
    <property type="project" value="UniProtKB-SubCell"/>
</dbReference>
<sequence>MLARAGITAAAPRVRVLELVAPRFQALVSGAQAQPPCYAMSGTTSRTSNQDSPILRSTLATMQLATGGRWFSTSSSDVPLHFDTHKVVKSLQENGFSVDQSEAILQVMKDAMADSLEAQSRILATKSEHVELKAELSERVFNSTLKFDIAQRHSRELLERDFNTLKQDIRMLEKIDFDKIRMEIAELEKKFLLQKQAEDETLNELRLSMEKVEKRMLQYAVGFAGTIMAEKSEVREFDLSFTREVAFASFEALPRMLPSTLALRGVVALLLRARLVVLSFVTVRLLEGRLSSREDG</sequence>
<dbReference type="AlphaFoldDB" id="A0A6A3KEQ9"/>
<evidence type="ECO:0000256" key="5">
    <source>
        <dbReference type="ARBA" id="ARBA00023054"/>
    </source>
</evidence>
<evidence type="ECO:0000256" key="6">
    <source>
        <dbReference type="ARBA" id="ARBA00023128"/>
    </source>
</evidence>